<protein>
    <recommendedName>
        <fullName evidence="5">YhcG PDDEXK nuclease domain-containing protein</fullName>
    </recommendedName>
</protein>
<dbReference type="InterPro" id="IPR053148">
    <property type="entry name" value="PD-DEXK-like_domain"/>
</dbReference>
<dbReference type="Proteomes" id="UP000003167">
    <property type="component" value="Unassembled WGS sequence"/>
</dbReference>
<keyword evidence="4" id="KW-1185">Reference proteome</keyword>
<dbReference type="PANTHER" id="PTHR30547">
    <property type="entry name" value="UNCHARACTERIZED PROTEIN YHCG-RELATED"/>
    <property type="match status" value="1"/>
</dbReference>
<dbReference type="Pfam" id="PF17761">
    <property type="entry name" value="DUF1016_N"/>
    <property type="match status" value="1"/>
</dbReference>
<comment type="caution">
    <text evidence="3">The sequence shown here is derived from an EMBL/GenBank/DDBJ whole genome shotgun (WGS) entry which is preliminary data.</text>
</comment>
<accession>H1HKH8</accession>
<dbReference type="Pfam" id="PF06250">
    <property type="entry name" value="YhcG_C"/>
    <property type="match status" value="1"/>
</dbReference>
<dbReference type="InterPro" id="IPR041527">
    <property type="entry name" value="YhcG_N"/>
</dbReference>
<feature type="domain" description="YhcG PDDEXK nuclease" evidence="1">
    <location>
        <begin position="167"/>
        <end position="320"/>
    </location>
</feature>
<proteinExistence type="predicted"/>
<dbReference type="Gene3D" id="3.40.1350.10">
    <property type="match status" value="1"/>
</dbReference>
<dbReference type="InterPro" id="IPR011856">
    <property type="entry name" value="tRNA_endonuc-like_dom_sf"/>
</dbReference>
<evidence type="ECO:0008006" key="5">
    <source>
        <dbReference type="Google" id="ProtNLM"/>
    </source>
</evidence>
<gene>
    <name evidence="3" type="ORF">HMPREF9944_00672</name>
</gene>
<dbReference type="PANTHER" id="PTHR30547:SF0">
    <property type="entry name" value="BLR8175 PROTEIN"/>
    <property type="match status" value="1"/>
</dbReference>
<dbReference type="InterPro" id="IPR009362">
    <property type="entry name" value="YhcG_C"/>
</dbReference>
<sequence>MELSHISQDYLLAVKDIKKAILKSRYQAAKHANKELLTLYYSVGGYISMHSREACWGSNAINTIASDDLVGLIDGCFNKFRQTVSDDFPLEAFFMVGFSHHIAILANVKQVDERLFYIRKCAEEFWSFRTLKYKLTEELYRKKGSIRQTNFEDTLRDEDFKQRALRSFKDEYLLDFINIEEPEEPDERVIENEIILNIKNFIMAFGSDFAFIGNQYHIEVDGHDYYIDLLFYSRKLRSLIAFELKRGAFRPEYTGKLNFYLSALDEYVKLPDENPSIGIVLCKSKSEKIVELSFRDTSKPMGVASFRTSKELPRMLREVLPDMEEIRRLL</sequence>
<dbReference type="GO" id="GO:0003676">
    <property type="term" value="F:nucleic acid binding"/>
    <property type="evidence" value="ECO:0007669"/>
    <property type="project" value="InterPro"/>
</dbReference>
<dbReference type="RefSeq" id="WP_008564415.1">
    <property type="nucleotide sequence ID" value="NZ_JH594501.1"/>
</dbReference>
<dbReference type="PATRIC" id="fig|999422.3.peg.685"/>
<evidence type="ECO:0000259" key="1">
    <source>
        <dbReference type="Pfam" id="PF06250"/>
    </source>
</evidence>
<dbReference type="EMBL" id="AGEK01000016">
    <property type="protein sequence ID" value="EHO73079.1"/>
    <property type="molecule type" value="Genomic_DNA"/>
</dbReference>
<dbReference type="AlphaFoldDB" id="H1HKH8"/>
<evidence type="ECO:0000259" key="2">
    <source>
        <dbReference type="Pfam" id="PF17761"/>
    </source>
</evidence>
<feature type="domain" description="YhcG N-terminal" evidence="2">
    <location>
        <begin position="16"/>
        <end position="142"/>
    </location>
</feature>
<evidence type="ECO:0000313" key="4">
    <source>
        <dbReference type="Proteomes" id="UP000003167"/>
    </source>
</evidence>
<dbReference type="OrthoDB" id="9801263at2"/>
<dbReference type="HOGENOM" id="CLU_046640_0_3_10"/>
<dbReference type="STRING" id="999422.HMPREF9944_00672"/>
<reference evidence="3 4" key="1">
    <citation type="submission" date="2011-12" db="EMBL/GenBank/DDBJ databases">
        <title>The Genome Sequence of Prevotella maculosa OT 289.</title>
        <authorList>
            <consortium name="The Broad Institute Genome Sequencing Platform"/>
            <person name="Earl A."/>
            <person name="Ward D."/>
            <person name="Feldgarden M."/>
            <person name="Gevers D."/>
            <person name="Izard J."/>
            <person name="Blanton J.M."/>
            <person name="Mathney J."/>
            <person name="Tanner A.C."/>
            <person name="Dewhirst F.E."/>
            <person name="Young S.K."/>
            <person name="Zeng Q."/>
            <person name="Gargeya S."/>
            <person name="Fitzgerald M."/>
            <person name="Haas B."/>
            <person name="Abouelleil A."/>
            <person name="Alvarado L."/>
            <person name="Arachchi H.M."/>
            <person name="Berlin A."/>
            <person name="Chapman S.B."/>
            <person name="Gearin G."/>
            <person name="Goldberg J."/>
            <person name="Griggs A."/>
            <person name="Gujja S."/>
            <person name="Hansen M."/>
            <person name="Heiman D."/>
            <person name="Howarth C."/>
            <person name="Larimer J."/>
            <person name="Lui A."/>
            <person name="MacDonald P.J.P."/>
            <person name="McCowen C."/>
            <person name="Montmayeur A."/>
            <person name="Murphy C."/>
            <person name="Neiman D."/>
            <person name="Pearson M."/>
            <person name="Priest M."/>
            <person name="Roberts A."/>
            <person name="Saif S."/>
            <person name="Shea T."/>
            <person name="Sisk P."/>
            <person name="Stolte C."/>
            <person name="Sykes S."/>
            <person name="Wortman J."/>
            <person name="Nusbaum C."/>
            <person name="Birren B."/>
        </authorList>
    </citation>
    <scope>NUCLEOTIDE SEQUENCE [LARGE SCALE GENOMIC DNA]</scope>
    <source>
        <strain evidence="3 4">OT 289</strain>
    </source>
</reference>
<name>H1HKH8_9BACT</name>
<organism evidence="3 4">
    <name type="scientific">Segatella maculosa OT 289</name>
    <dbReference type="NCBI Taxonomy" id="999422"/>
    <lineage>
        <taxon>Bacteria</taxon>
        <taxon>Pseudomonadati</taxon>
        <taxon>Bacteroidota</taxon>
        <taxon>Bacteroidia</taxon>
        <taxon>Bacteroidales</taxon>
        <taxon>Prevotellaceae</taxon>
        <taxon>Segatella</taxon>
    </lineage>
</organism>
<evidence type="ECO:0000313" key="3">
    <source>
        <dbReference type="EMBL" id="EHO73079.1"/>
    </source>
</evidence>